<evidence type="ECO:0000313" key="3">
    <source>
        <dbReference type="Proteomes" id="UP000268093"/>
    </source>
</evidence>
<evidence type="ECO:0000256" key="1">
    <source>
        <dbReference type="SAM" id="MobiDB-lite"/>
    </source>
</evidence>
<dbReference type="Proteomes" id="UP000268093">
    <property type="component" value="Unassembled WGS sequence"/>
</dbReference>
<dbReference type="EMBL" id="RBNI01001291">
    <property type="protein sequence ID" value="RUP50627.1"/>
    <property type="molecule type" value="Genomic_DNA"/>
</dbReference>
<proteinExistence type="predicted"/>
<evidence type="ECO:0000313" key="2">
    <source>
        <dbReference type="EMBL" id="RUP50627.1"/>
    </source>
</evidence>
<organism evidence="2 3">
    <name type="scientific">Jimgerdemannia flammicorona</name>
    <dbReference type="NCBI Taxonomy" id="994334"/>
    <lineage>
        <taxon>Eukaryota</taxon>
        <taxon>Fungi</taxon>
        <taxon>Fungi incertae sedis</taxon>
        <taxon>Mucoromycota</taxon>
        <taxon>Mucoromycotina</taxon>
        <taxon>Endogonomycetes</taxon>
        <taxon>Endogonales</taxon>
        <taxon>Endogonaceae</taxon>
        <taxon>Jimgerdemannia</taxon>
    </lineage>
</organism>
<comment type="caution">
    <text evidence="2">The sequence shown here is derived from an EMBL/GenBank/DDBJ whole genome shotgun (WGS) entry which is preliminary data.</text>
</comment>
<feature type="region of interest" description="Disordered" evidence="1">
    <location>
        <begin position="121"/>
        <end position="151"/>
    </location>
</feature>
<reference evidence="2 3" key="1">
    <citation type="journal article" date="2018" name="New Phytol.">
        <title>Phylogenomics of Endogonaceae and evolution of mycorrhizas within Mucoromycota.</title>
        <authorList>
            <person name="Chang Y."/>
            <person name="Desiro A."/>
            <person name="Na H."/>
            <person name="Sandor L."/>
            <person name="Lipzen A."/>
            <person name="Clum A."/>
            <person name="Barry K."/>
            <person name="Grigoriev I.V."/>
            <person name="Martin F.M."/>
            <person name="Stajich J.E."/>
            <person name="Smith M.E."/>
            <person name="Bonito G."/>
            <person name="Spatafora J.W."/>
        </authorList>
    </citation>
    <scope>NUCLEOTIDE SEQUENCE [LARGE SCALE GENOMIC DNA]</scope>
    <source>
        <strain evidence="2 3">GMNB39</strain>
    </source>
</reference>
<feature type="region of interest" description="Disordered" evidence="1">
    <location>
        <begin position="180"/>
        <end position="199"/>
    </location>
</feature>
<accession>A0A433DIH9</accession>
<gene>
    <name evidence="2" type="ORF">BC936DRAFT_138313</name>
</gene>
<dbReference type="AlphaFoldDB" id="A0A433DIH9"/>
<sequence length="199" mass="21779">MWPGRLVLKATNIQKNIYDNEANYVTYYNGFARRMRTSSRPSWGWYRICTDYVYDIQPTAACEVTAGHDTNKWKIIIILVRHCKTGRMADRIRRDTHPRLRFLDDDSLVLLDQPDLPDLPLHIGGDDRGGRGRRHNDREGPPAVGGRGADLGGGPEVHIIVVVSSATAGARGAVVGVGLRGPRRERGPIGAASGGDGGV</sequence>
<keyword evidence="3" id="KW-1185">Reference proteome</keyword>
<feature type="compositionally biased region" description="Basic and acidic residues" evidence="1">
    <location>
        <begin position="124"/>
        <end position="140"/>
    </location>
</feature>
<name>A0A433DIH9_9FUNG</name>
<protein>
    <submittedName>
        <fullName evidence="2">Uncharacterized protein</fullName>
    </submittedName>
</protein>